<comment type="caution">
    <text evidence="2">The sequence shown here is derived from an EMBL/GenBank/DDBJ whole genome shotgun (WGS) entry which is preliminary data.</text>
</comment>
<keyword evidence="2" id="KW-0645">Protease</keyword>
<organism evidence="2 3">
    <name type="scientific">Sphingobacterium griseoflavum</name>
    <dbReference type="NCBI Taxonomy" id="1474952"/>
    <lineage>
        <taxon>Bacteria</taxon>
        <taxon>Pseudomonadati</taxon>
        <taxon>Bacteroidota</taxon>
        <taxon>Sphingobacteriia</taxon>
        <taxon>Sphingobacteriales</taxon>
        <taxon>Sphingobacteriaceae</taxon>
        <taxon>Sphingobacterium</taxon>
    </lineage>
</organism>
<gene>
    <name evidence="2" type="ORF">GCM10017764_02090</name>
</gene>
<dbReference type="InterPro" id="IPR012338">
    <property type="entry name" value="Beta-lactam/transpept-like"/>
</dbReference>
<dbReference type="InterPro" id="IPR001466">
    <property type="entry name" value="Beta-lactam-related"/>
</dbReference>
<dbReference type="PANTHER" id="PTHR46825:SF9">
    <property type="entry name" value="BETA-LACTAMASE-RELATED DOMAIN-CONTAINING PROTEIN"/>
    <property type="match status" value="1"/>
</dbReference>
<keyword evidence="3" id="KW-1185">Reference proteome</keyword>
<proteinExistence type="predicted"/>
<evidence type="ECO:0000313" key="3">
    <source>
        <dbReference type="Proteomes" id="UP000620550"/>
    </source>
</evidence>
<evidence type="ECO:0000259" key="1">
    <source>
        <dbReference type="Pfam" id="PF00144"/>
    </source>
</evidence>
<reference evidence="3" key="1">
    <citation type="journal article" date="2019" name="Int. J. Syst. Evol. Microbiol.">
        <title>The Global Catalogue of Microorganisms (GCM) 10K type strain sequencing project: providing services to taxonomists for standard genome sequencing and annotation.</title>
        <authorList>
            <consortium name="The Broad Institute Genomics Platform"/>
            <consortium name="The Broad Institute Genome Sequencing Center for Infectious Disease"/>
            <person name="Wu L."/>
            <person name="Ma J."/>
        </authorList>
    </citation>
    <scope>NUCLEOTIDE SEQUENCE [LARGE SCALE GENOMIC DNA]</scope>
    <source>
        <strain evidence="3">CGMCC 1.12966</strain>
    </source>
</reference>
<keyword evidence="2" id="KW-0378">Hydrolase</keyword>
<dbReference type="PANTHER" id="PTHR46825">
    <property type="entry name" value="D-ALANYL-D-ALANINE-CARBOXYPEPTIDASE/ENDOPEPTIDASE AMPH"/>
    <property type="match status" value="1"/>
</dbReference>
<keyword evidence="2" id="KW-0121">Carboxypeptidase</keyword>
<dbReference type="Proteomes" id="UP000620550">
    <property type="component" value="Unassembled WGS sequence"/>
</dbReference>
<sequence>MNKLERMNKSLLPIISLCLINLCAFGQDFQKVKLDSFFHALEKHDKFMGTICIAQKGQAIYSTSLGYADVQEKKRATATTEYRIGSISKTFTSVLVLKAVEEGKLTLDQHIQSFFPELAEAEHITIRHLLQHKSGINNFTNRPDYLSWSGQSKNSDEILQIIASGGSDFMPGTKTAYSNSNFVLLTFILETTYGVPYRELLKRNITGKVGMQHTFVGSKIDTSKGEAKSYRRQAGWQLEQETDMSIPGGAGAIVSTAQDLVEFSEALFGGKLLTAKSLEIMKTLDNVFGLGIMRIPFYEKTGYGHGGNIDGFSSMLIHFDEGDVTYAAISNGSAINMNDVTVAALSAVYGKPVQVPQYSDYKPSEEELGKYVGNYNSKDIPLEISITIADGVLMAQATGQSAFPLESTAVHQFKFDAAQIRIHFDPSKLSMKLLQGGKTYNYNKK</sequence>
<dbReference type="GO" id="GO:0004180">
    <property type="term" value="F:carboxypeptidase activity"/>
    <property type="evidence" value="ECO:0007669"/>
    <property type="project" value="UniProtKB-KW"/>
</dbReference>
<dbReference type="Pfam" id="PF00144">
    <property type="entry name" value="Beta-lactamase"/>
    <property type="match status" value="1"/>
</dbReference>
<dbReference type="SUPFAM" id="SSF56601">
    <property type="entry name" value="beta-lactamase/transpeptidase-like"/>
    <property type="match status" value="1"/>
</dbReference>
<dbReference type="EMBL" id="BNAF01000001">
    <property type="protein sequence ID" value="GHE23241.1"/>
    <property type="molecule type" value="Genomic_DNA"/>
</dbReference>
<evidence type="ECO:0000313" key="2">
    <source>
        <dbReference type="EMBL" id="GHE23241.1"/>
    </source>
</evidence>
<accession>A0ABQ3HPS6</accession>
<protein>
    <submittedName>
        <fullName evidence="2">D-Ala-D-Ala carboxypeptidase</fullName>
    </submittedName>
</protein>
<name>A0ABQ3HPS6_9SPHI</name>
<dbReference type="InterPro" id="IPR050491">
    <property type="entry name" value="AmpC-like"/>
</dbReference>
<dbReference type="Gene3D" id="3.40.710.10">
    <property type="entry name" value="DD-peptidase/beta-lactamase superfamily"/>
    <property type="match status" value="1"/>
</dbReference>
<feature type="domain" description="Beta-lactamase-related" evidence="1">
    <location>
        <begin position="50"/>
        <end position="341"/>
    </location>
</feature>